<protein>
    <submittedName>
        <fullName evidence="1">Uncharacterized protein</fullName>
    </submittedName>
</protein>
<dbReference type="Proteomes" id="UP000054560">
    <property type="component" value="Unassembled WGS sequence"/>
</dbReference>
<keyword evidence="2" id="KW-1185">Reference proteome</keyword>
<proteinExistence type="predicted"/>
<dbReference type="EMBL" id="KQ257150">
    <property type="protein sequence ID" value="KNC64985.1"/>
    <property type="molecule type" value="Genomic_DNA"/>
</dbReference>
<organism evidence="1 2">
    <name type="scientific">Sphaeroforma arctica JP610</name>
    <dbReference type="NCBI Taxonomy" id="667725"/>
    <lineage>
        <taxon>Eukaryota</taxon>
        <taxon>Ichthyosporea</taxon>
        <taxon>Ichthyophonida</taxon>
        <taxon>Sphaeroforma</taxon>
    </lineage>
</organism>
<accession>A0A0L0EKW3</accession>
<dbReference type="RefSeq" id="XP_014143086.1">
    <property type="nucleotide sequence ID" value="XM_014287611.1"/>
</dbReference>
<dbReference type="GeneID" id="25918813"/>
<evidence type="ECO:0000313" key="1">
    <source>
        <dbReference type="EMBL" id="KNC64985.1"/>
    </source>
</evidence>
<feature type="non-terminal residue" evidence="1">
    <location>
        <position position="104"/>
    </location>
</feature>
<gene>
    <name evidence="1" type="ORF">SARC_18309</name>
</gene>
<dbReference type="AlphaFoldDB" id="A0A0L0EKW3"/>
<name>A0A0L0EKW3_9EUKA</name>
<sequence length="104" mass="12046">MLDELMYLTRQRMVVVARSVAVKELDALTITEQHDIQRQELDTNLEYILRKEVKAVTKKAKKKPKLERELAIATAVEKANEAHEMITKDVVGVMEKRQRREVTG</sequence>
<reference evidence="1 2" key="1">
    <citation type="submission" date="2011-02" db="EMBL/GenBank/DDBJ databases">
        <title>The Genome Sequence of Sphaeroforma arctica JP610.</title>
        <authorList>
            <consortium name="The Broad Institute Genome Sequencing Platform"/>
            <person name="Russ C."/>
            <person name="Cuomo C."/>
            <person name="Young S.K."/>
            <person name="Zeng Q."/>
            <person name="Gargeya S."/>
            <person name="Alvarado L."/>
            <person name="Berlin A."/>
            <person name="Chapman S.B."/>
            <person name="Chen Z."/>
            <person name="Freedman E."/>
            <person name="Gellesch M."/>
            <person name="Goldberg J."/>
            <person name="Griggs A."/>
            <person name="Gujja S."/>
            <person name="Heilman E."/>
            <person name="Heiman D."/>
            <person name="Howarth C."/>
            <person name="Mehta T."/>
            <person name="Neiman D."/>
            <person name="Pearson M."/>
            <person name="Roberts A."/>
            <person name="Saif S."/>
            <person name="Shea T."/>
            <person name="Shenoy N."/>
            <person name="Sisk P."/>
            <person name="Stolte C."/>
            <person name="Sykes S."/>
            <person name="White J."/>
            <person name="Yandava C."/>
            <person name="Burger G."/>
            <person name="Gray M.W."/>
            <person name="Holland P.W.H."/>
            <person name="King N."/>
            <person name="Lang F.B.F."/>
            <person name="Roger A.J."/>
            <person name="Ruiz-Trillo I."/>
            <person name="Haas B."/>
            <person name="Nusbaum C."/>
            <person name="Birren B."/>
        </authorList>
    </citation>
    <scope>NUCLEOTIDE SEQUENCE [LARGE SCALE GENOMIC DNA]</scope>
    <source>
        <strain evidence="1 2">JP610</strain>
    </source>
</reference>
<evidence type="ECO:0000313" key="2">
    <source>
        <dbReference type="Proteomes" id="UP000054560"/>
    </source>
</evidence>